<dbReference type="InterPro" id="IPR024372">
    <property type="entry name" value="Ecm29_N"/>
</dbReference>
<dbReference type="GO" id="GO:0060090">
    <property type="term" value="F:molecular adaptor activity"/>
    <property type="evidence" value="ECO:0007669"/>
    <property type="project" value="InterPro"/>
</dbReference>
<evidence type="ECO:0000259" key="6">
    <source>
        <dbReference type="Pfam" id="PF24492"/>
    </source>
</evidence>
<sequence length="1652" mass="181879">MATPEAKELALVGKVEMRIALADTDPKLESILKTYLPPLLLKLASEHVDVRNKVISICQHVNTRIKPQAIQLPVAALLKQFKENPDSSLIRHFDLLYIQQGVSRLPVRERLELLPILVQGIADDTGKSVLHGSQLFNLILRLLAHFQLPPRGSKDDVELRDKLHVTKRDAEFLSFWFGKLILFNFVRSMNTANAPIIPNPGLSPEEYSFLTVQGKPDVWDPAADGGMNLAEAKVMASKFLASGMFLDEERFFPAVFASADTNSRIADIGDDMLKRTVPVTDLEDPAIVRRLYDVYFGSPNEGGQAPVRPALKTKILGYLAKSVVSTTFTNRVLRIVEEGLTSGTSDPTFGVIANSTSLRGREASKLRSAIFTFVNFMARHGDSADLHAVGPTLVNSLRLFIEDQGWPRPNPEEDLALRGYGYEVIGLLAKAAPEGVLLEPKLGLLRWLFRSLAEDTSGKDIGFSIDEALSSVLGVFAGSVSSEVRDSLRDLLLEQMTLDQHTGSEDASKSKPRRSTRYVAVRYANRCLPYDDIAARWIDILAVSGPTTESQEVREEGGRGLDPHWSRLLHSSHVGSSDELAETQFPDFTKLIAYVFSQPGDDLGITEYDWRPVERVQYFKLHQPRAFAATVKYCRQMLMTEALKSNNITIAIDVDWERKLDTAVSSDKDARSAIRSFFKKADVEQGPLLQAILTLIRAAFEGLLWNGGAGLSDCGEKFVELCSLSPDELMDMSRTPPAFRALEPVVFSNDVRTRTIGAHAYGLLATHSAVVPSDLEESLALLLGKSGTWKEAVGSQINEAAGALLAVGYYFSRLAARRRGASATEATLQKCLRIASDILEGVADKSLKEACYLGISQLCLFFVIKSDGVGDYIAYDKAVDKLMDSAKTGDEKAIIALGHFAMFPNETDGAANLQYAEDHIFSLHEIRQVEAQFAVGEAVTCLAAGWQSAALASEMDVAHPPPAGPSRTNTLPRVLDRVLKNCRNTKPALKKASVIWLLCLVQFCGHLEAVKQKLGECQAAFKYCLSDRDDVVQEAASRGLGLVYEKGDRSLKDDLVRDLVGSFSDNKPKLSGNVSEDTQLFEPGALPTGDGSVTTYKDILNLASEVGDSSLVYRFMSLASNNAIWSSRAAFGRFGLSSVFSDSSVDGYLAQNPKLYPKLYRYRFDPNPNVQRSMTDIWNALVRDSSSTIDKHFDGIMADLLQNILTKEWRVREACCGAIADLIQGRSIEKYEKYLGEVWTKCFKVLDDIKESVRVAAASLARVLTGILTRSLEAGDSSTRNADAMLKHVIPFIMSTSGLESGAAEVQLFALNTLLQIIKKGGPKPLQPFIPDLIECLIGLLSTFEDERINTLYLNASKYNIKEHAIDDARLANVRASPLMEAIERCLDLLDDESMKALVPRMENAMKTAVSLPSKVGASRILVSLSTRHNQLFRPYADHFLKLIHKHIHDRNETVSTAYAASAGYVARTASEAQILATVTFCKRLYFESEDDRSRTASGDIIFAISKHASDKFNALSSDILPFTFVAKHDSHAHVKELFEKTWNDNVGGSRAVQLYVKDIVELAQAHLDSPKWTLKHTVAKAIAGTADALASSLDDISLANAETLWPALDKALGGKSWEGKEVVLQAFARFVKKGGKLWRARPAVAEQIKKV</sequence>
<dbReference type="PANTHER" id="PTHR23346">
    <property type="entry name" value="TRANSLATIONAL ACTIVATOR GCN1-RELATED"/>
    <property type="match status" value="1"/>
</dbReference>
<dbReference type="SUPFAM" id="SSF48371">
    <property type="entry name" value="ARM repeat"/>
    <property type="match status" value="2"/>
</dbReference>
<keyword evidence="2" id="KW-0963">Cytoplasm</keyword>
<dbReference type="Pfam" id="PF24492">
    <property type="entry name" value="HEAT_ECM29"/>
    <property type="match status" value="1"/>
</dbReference>
<dbReference type="GO" id="GO:0036503">
    <property type="term" value="P:ERAD pathway"/>
    <property type="evidence" value="ECO:0007669"/>
    <property type="project" value="TreeGrafter"/>
</dbReference>
<comment type="caution">
    <text evidence="7">The sequence shown here is derived from an EMBL/GenBank/DDBJ whole genome shotgun (WGS) entry which is preliminary data.</text>
</comment>
<dbReference type="Proteomes" id="UP000799776">
    <property type="component" value="Unassembled WGS sequence"/>
</dbReference>
<keyword evidence="4" id="KW-0647">Proteasome</keyword>
<evidence type="ECO:0000256" key="3">
    <source>
        <dbReference type="ARBA" id="ARBA00022737"/>
    </source>
</evidence>
<organism evidence="7 8">
    <name type="scientific">Saccharata proteae CBS 121410</name>
    <dbReference type="NCBI Taxonomy" id="1314787"/>
    <lineage>
        <taxon>Eukaryota</taxon>
        <taxon>Fungi</taxon>
        <taxon>Dikarya</taxon>
        <taxon>Ascomycota</taxon>
        <taxon>Pezizomycotina</taxon>
        <taxon>Dothideomycetes</taxon>
        <taxon>Dothideomycetes incertae sedis</taxon>
        <taxon>Botryosphaeriales</taxon>
        <taxon>Saccharataceae</taxon>
        <taxon>Saccharata</taxon>
    </lineage>
</organism>
<keyword evidence="3" id="KW-0677">Repeat</keyword>
<evidence type="ECO:0000313" key="8">
    <source>
        <dbReference type="Proteomes" id="UP000799776"/>
    </source>
</evidence>
<feature type="domain" description="Proteasome adapter and scaffold protein ECM29 HEAT-repeat" evidence="6">
    <location>
        <begin position="1326"/>
        <end position="1487"/>
    </location>
</feature>
<dbReference type="InterPro" id="IPR016024">
    <property type="entry name" value="ARM-type_fold"/>
</dbReference>
<reference evidence="7" key="1">
    <citation type="journal article" date="2020" name="Stud. Mycol.">
        <title>101 Dothideomycetes genomes: a test case for predicting lifestyles and emergence of pathogens.</title>
        <authorList>
            <person name="Haridas S."/>
            <person name="Albert R."/>
            <person name="Binder M."/>
            <person name="Bloem J."/>
            <person name="Labutti K."/>
            <person name="Salamov A."/>
            <person name="Andreopoulos B."/>
            <person name="Baker S."/>
            <person name="Barry K."/>
            <person name="Bills G."/>
            <person name="Bluhm B."/>
            <person name="Cannon C."/>
            <person name="Castanera R."/>
            <person name="Culley D."/>
            <person name="Daum C."/>
            <person name="Ezra D."/>
            <person name="Gonzalez J."/>
            <person name="Henrissat B."/>
            <person name="Kuo A."/>
            <person name="Liang C."/>
            <person name="Lipzen A."/>
            <person name="Lutzoni F."/>
            <person name="Magnuson J."/>
            <person name="Mondo S."/>
            <person name="Nolan M."/>
            <person name="Ohm R."/>
            <person name="Pangilinan J."/>
            <person name="Park H.-J."/>
            <person name="Ramirez L."/>
            <person name="Alfaro M."/>
            <person name="Sun H."/>
            <person name="Tritt A."/>
            <person name="Yoshinaga Y."/>
            <person name="Zwiers L.-H."/>
            <person name="Turgeon B."/>
            <person name="Goodwin S."/>
            <person name="Spatafora J."/>
            <person name="Crous P."/>
            <person name="Grigoriev I."/>
        </authorList>
    </citation>
    <scope>NUCLEOTIDE SEQUENCE</scope>
    <source>
        <strain evidence="7">CBS 121410</strain>
    </source>
</reference>
<accession>A0A9P4HM43</accession>
<protein>
    <submittedName>
        <fullName evidence="7">ARM repeat-containing protein</fullName>
    </submittedName>
</protein>
<dbReference type="EMBL" id="ML978745">
    <property type="protein sequence ID" value="KAF2084144.1"/>
    <property type="molecule type" value="Genomic_DNA"/>
</dbReference>
<dbReference type="Gene3D" id="1.25.10.10">
    <property type="entry name" value="Leucine-rich Repeat Variant"/>
    <property type="match status" value="3"/>
</dbReference>
<evidence type="ECO:0000259" key="5">
    <source>
        <dbReference type="Pfam" id="PF13001"/>
    </source>
</evidence>
<name>A0A9P4HM43_9PEZI</name>
<dbReference type="InterPro" id="IPR011989">
    <property type="entry name" value="ARM-like"/>
</dbReference>
<dbReference type="GO" id="GO:0000502">
    <property type="term" value="C:proteasome complex"/>
    <property type="evidence" value="ECO:0007669"/>
    <property type="project" value="UniProtKB-KW"/>
</dbReference>
<dbReference type="PANTHER" id="PTHR23346:SF19">
    <property type="entry name" value="PROTEASOME ADAPTER AND SCAFFOLD PROTEIN ECM29"/>
    <property type="match status" value="1"/>
</dbReference>
<dbReference type="OrthoDB" id="16066at2759"/>
<dbReference type="GO" id="GO:0005634">
    <property type="term" value="C:nucleus"/>
    <property type="evidence" value="ECO:0007669"/>
    <property type="project" value="TreeGrafter"/>
</dbReference>
<evidence type="ECO:0000256" key="1">
    <source>
        <dbReference type="ARBA" id="ARBA00004496"/>
    </source>
</evidence>
<keyword evidence="8" id="KW-1185">Reference proteome</keyword>
<dbReference type="Pfam" id="PF13001">
    <property type="entry name" value="ECM29_N"/>
    <property type="match status" value="1"/>
</dbReference>
<evidence type="ECO:0000313" key="7">
    <source>
        <dbReference type="EMBL" id="KAF2084144.1"/>
    </source>
</evidence>
<dbReference type="GO" id="GO:0043248">
    <property type="term" value="P:proteasome assembly"/>
    <property type="evidence" value="ECO:0007669"/>
    <property type="project" value="InterPro"/>
</dbReference>
<gene>
    <name evidence="7" type="ORF">K490DRAFT_49814</name>
</gene>
<evidence type="ECO:0000256" key="4">
    <source>
        <dbReference type="ARBA" id="ARBA00022942"/>
    </source>
</evidence>
<feature type="domain" description="Proteasome component Ecm29 N-terminal" evidence="5">
    <location>
        <begin position="12"/>
        <end position="542"/>
    </location>
</feature>
<dbReference type="InterPro" id="IPR055443">
    <property type="entry name" value="HEAT_ECM29"/>
</dbReference>
<comment type="subcellular location">
    <subcellularLocation>
        <location evidence="1">Cytoplasm</location>
    </subcellularLocation>
</comment>
<proteinExistence type="predicted"/>
<dbReference type="GO" id="GO:0005737">
    <property type="term" value="C:cytoplasm"/>
    <property type="evidence" value="ECO:0007669"/>
    <property type="project" value="UniProtKB-SubCell"/>
</dbReference>
<evidence type="ECO:0000256" key="2">
    <source>
        <dbReference type="ARBA" id="ARBA00022490"/>
    </source>
</evidence>